<protein>
    <submittedName>
        <fullName evidence="3">Protease PrsW</fullName>
    </submittedName>
</protein>
<keyword evidence="3" id="KW-0645">Protease</keyword>
<comment type="caution">
    <text evidence="3">The sequence shown here is derived from an EMBL/GenBank/DDBJ whole genome shotgun (WGS) entry which is preliminary data.</text>
</comment>
<dbReference type="RefSeq" id="WP_003849813.1">
    <property type="nucleotide sequence ID" value="NZ_BQKK01000006.1"/>
</dbReference>
<dbReference type="GO" id="GO:0008233">
    <property type="term" value="F:peptidase activity"/>
    <property type="evidence" value="ECO:0007669"/>
    <property type="project" value="UniProtKB-KW"/>
</dbReference>
<dbReference type="EMBL" id="BQKK01000006">
    <property type="protein sequence ID" value="GJN43651.1"/>
    <property type="molecule type" value="Genomic_DNA"/>
</dbReference>
<gene>
    <name evidence="3" type="ORF">CAT723_21300</name>
</gene>
<dbReference type="PROSITE" id="PS51257">
    <property type="entry name" value="PROKAR_LIPOPROTEIN"/>
    <property type="match status" value="1"/>
</dbReference>
<keyword evidence="2" id="KW-0472">Membrane</keyword>
<organism evidence="3 4">
    <name type="scientific">Corynebacterium ammoniagenes</name>
    <name type="common">Brevibacterium ammoniagenes</name>
    <dbReference type="NCBI Taxonomy" id="1697"/>
    <lineage>
        <taxon>Bacteria</taxon>
        <taxon>Bacillati</taxon>
        <taxon>Actinomycetota</taxon>
        <taxon>Actinomycetes</taxon>
        <taxon>Mycobacteriales</taxon>
        <taxon>Corynebacteriaceae</taxon>
        <taxon>Corynebacterium</taxon>
    </lineage>
</organism>
<dbReference type="Proteomes" id="UP001054925">
    <property type="component" value="Unassembled WGS sequence"/>
</dbReference>
<sequence>MSKIFYILTIISMVVGACVSAFMFLTALLMSPGLGALSMVLSAVYFAIVIFLLSRLPFWPRTRPGQSRLWLYAALLWGGGVSIAMTLPIGTPVMAIFAYTSSRASAASWGGAYPEEIVKTLGVLVICLAFTQLSRPWHGLLVGAVIGLGFETVENVLYGAGGAQMHQDSDWAGFWQSWALRVLAGPGVHIICTAIAGWGIGRALFTADQSRWWRVRTVVGWWLVAFGIHFAWNYDLVAMTPMVIKIIVIMAIMYFVFARLCIHSTRLFRADLGHSYTPAASLRQHPAGASVAKALVIAPETPRPSQEGHQLPSRHLRERPQPQSR</sequence>
<evidence type="ECO:0000256" key="1">
    <source>
        <dbReference type="SAM" id="MobiDB-lite"/>
    </source>
</evidence>
<dbReference type="InterPro" id="IPR026898">
    <property type="entry name" value="PrsW"/>
</dbReference>
<evidence type="ECO:0000313" key="3">
    <source>
        <dbReference type="EMBL" id="GJN43651.1"/>
    </source>
</evidence>
<proteinExistence type="predicted"/>
<dbReference type="PANTHER" id="PTHR36844">
    <property type="entry name" value="PROTEASE PRSW"/>
    <property type="match status" value="1"/>
</dbReference>
<evidence type="ECO:0000256" key="2">
    <source>
        <dbReference type="SAM" id="Phobius"/>
    </source>
</evidence>
<name>A0AAV5GDJ4_CORAM</name>
<feature type="transmembrane region" description="Helical" evidence="2">
    <location>
        <begin position="70"/>
        <end position="97"/>
    </location>
</feature>
<feature type="transmembrane region" description="Helical" evidence="2">
    <location>
        <begin position="213"/>
        <end position="232"/>
    </location>
</feature>
<feature type="transmembrane region" description="Helical" evidence="2">
    <location>
        <begin position="117"/>
        <end position="133"/>
    </location>
</feature>
<feature type="transmembrane region" description="Helical" evidence="2">
    <location>
        <begin position="7"/>
        <end position="30"/>
    </location>
</feature>
<keyword evidence="2" id="KW-1133">Transmembrane helix</keyword>
<evidence type="ECO:0000313" key="4">
    <source>
        <dbReference type="Proteomes" id="UP001054925"/>
    </source>
</evidence>
<feature type="transmembrane region" description="Helical" evidence="2">
    <location>
        <begin position="140"/>
        <end position="158"/>
    </location>
</feature>
<feature type="transmembrane region" description="Helical" evidence="2">
    <location>
        <begin position="36"/>
        <end position="58"/>
    </location>
</feature>
<dbReference type="PANTHER" id="PTHR36844:SF1">
    <property type="entry name" value="PROTEASE PRSW"/>
    <property type="match status" value="1"/>
</dbReference>
<feature type="transmembrane region" description="Helical" evidence="2">
    <location>
        <begin position="238"/>
        <end position="262"/>
    </location>
</feature>
<keyword evidence="3" id="KW-0378">Hydrolase</keyword>
<feature type="transmembrane region" description="Helical" evidence="2">
    <location>
        <begin position="178"/>
        <end position="201"/>
    </location>
</feature>
<feature type="region of interest" description="Disordered" evidence="1">
    <location>
        <begin position="301"/>
        <end position="325"/>
    </location>
</feature>
<dbReference type="AlphaFoldDB" id="A0AAV5GDJ4"/>
<accession>A0AAV5GDJ4</accession>
<dbReference type="Pfam" id="PF13367">
    <property type="entry name" value="PrsW-protease"/>
    <property type="match status" value="1"/>
</dbReference>
<keyword evidence="2" id="KW-0812">Transmembrane</keyword>
<reference evidence="3" key="1">
    <citation type="submission" date="2021-12" db="EMBL/GenBank/DDBJ databases">
        <title>Draft genome sequence of Corynebacterium ammoniagenes strain T-723.</title>
        <authorList>
            <person name="Matsuzawa M."/>
            <person name="Hiratani M."/>
            <person name="Abe I."/>
            <person name="Tsuji Y."/>
            <person name="Nakamura J."/>
        </authorList>
    </citation>
    <scope>NUCLEOTIDE SEQUENCE</scope>
    <source>
        <strain evidence="3">T-723</strain>
    </source>
</reference>
<dbReference type="GO" id="GO:0006508">
    <property type="term" value="P:proteolysis"/>
    <property type="evidence" value="ECO:0007669"/>
    <property type="project" value="UniProtKB-KW"/>
</dbReference>